<dbReference type="SUPFAM" id="SSF48452">
    <property type="entry name" value="TPR-like"/>
    <property type="match status" value="1"/>
</dbReference>
<name>A0A9D1PWM5_9BACT</name>
<gene>
    <name evidence="3" type="ORF">H9894_06945</name>
</gene>
<dbReference type="Proteomes" id="UP000886752">
    <property type="component" value="Unassembled WGS sequence"/>
</dbReference>
<dbReference type="EMBL" id="DXHV01000064">
    <property type="protein sequence ID" value="HIW00910.1"/>
    <property type="molecule type" value="Genomic_DNA"/>
</dbReference>
<dbReference type="PANTHER" id="PTHR45641">
    <property type="entry name" value="TETRATRICOPEPTIDE REPEAT PROTEIN (AFU_ORTHOLOGUE AFUA_6G03870)"/>
    <property type="match status" value="1"/>
</dbReference>
<dbReference type="PANTHER" id="PTHR45641:SF19">
    <property type="entry name" value="NEPHROCYSTIN-3"/>
    <property type="match status" value="1"/>
</dbReference>
<evidence type="ECO:0000256" key="2">
    <source>
        <dbReference type="ARBA" id="ARBA00022803"/>
    </source>
</evidence>
<dbReference type="AlphaFoldDB" id="A0A9D1PWM5"/>
<evidence type="ECO:0000313" key="4">
    <source>
        <dbReference type="Proteomes" id="UP000886752"/>
    </source>
</evidence>
<dbReference type="InterPro" id="IPR019734">
    <property type="entry name" value="TPR_rpt"/>
</dbReference>
<proteinExistence type="predicted"/>
<reference evidence="3" key="2">
    <citation type="submission" date="2021-04" db="EMBL/GenBank/DDBJ databases">
        <authorList>
            <person name="Gilroy R."/>
        </authorList>
    </citation>
    <scope>NUCLEOTIDE SEQUENCE</scope>
    <source>
        <strain evidence="3">ChiHecec2B26-446</strain>
    </source>
</reference>
<protein>
    <submittedName>
        <fullName evidence="3">Tetratricopeptide repeat protein</fullName>
    </submittedName>
</protein>
<dbReference type="Gene3D" id="1.25.40.10">
    <property type="entry name" value="Tetratricopeptide repeat domain"/>
    <property type="match status" value="2"/>
</dbReference>
<dbReference type="Pfam" id="PF13424">
    <property type="entry name" value="TPR_12"/>
    <property type="match status" value="3"/>
</dbReference>
<accession>A0A9D1PWM5</accession>
<evidence type="ECO:0000256" key="1">
    <source>
        <dbReference type="ARBA" id="ARBA00022737"/>
    </source>
</evidence>
<organism evidence="3 4">
    <name type="scientific">Candidatus Desulfovibrio intestinipullorum</name>
    <dbReference type="NCBI Taxonomy" id="2838536"/>
    <lineage>
        <taxon>Bacteria</taxon>
        <taxon>Pseudomonadati</taxon>
        <taxon>Thermodesulfobacteriota</taxon>
        <taxon>Desulfovibrionia</taxon>
        <taxon>Desulfovibrionales</taxon>
        <taxon>Desulfovibrionaceae</taxon>
        <taxon>Desulfovibrio</taxon>
    </lineage>
</organism>
<sequence>MDIRLTLSDLGQLLARGEYAAMLQRCSDLLENPTLPVNYRVLLLDQKIKALTGLNRVDEAIATCQEELPLMEQLFDPEHPHVANILHNLSMYLGASNRHEEALPYSERELAIVRKHAKGSSREADALVSLAEHVYELSRFAEADTILKEALALYERNEGRRSLGVSTCLNNLGRSSENQGRNEEGVTYLEEAASIREELLGVHPDSAFTLLNYGTALAATGQYLKAAQTLAHCAALYEALQLSDSPYAAAARKNLDICASALNPAAPETTLAGGCSSCHL</sequence>
<dbReference type="SMART" id="SM00028">
    <property type="entry name" value="TPR"/>
    <property type="match status" value="3"/>
</dbReference>
<evidence type="ECO:0000313" key="3">
    <source>
        <dbReference type="EMBL" id="HIW00910.1"/>
    </source>
</evidence>
<reference evidence="3" key="1">
    <citation type="journal article" date="2021" name="PeerJ">
        <title>Extensive microbial diversity within the chicken gut microbiome revealed by metagenomics and culture.</title>
        <authorList>
            <person name="Gilroy R."/>
            <person name="Ravi A."/>
            <person name="Getino M."/>
            <person name="Pursley I."/>
            <person name="Horton D.L."/>
            <person name="Alikhan N.F."/>
            <person name="Baker D."/>
            <person name="Gharbi K."/>
            <person name="Hall N."/>
            <person name="Watson M."/>
            <person name="Adriaenssens E.M."/>
            <person name="Foster-Nyarko E."/>
            <person name="Jarju S."/>
            <person name="Secka A."/>
            <person name="Antonio M."/>
            <person name="Oren A."/>
            <person name="Chaudhuri R.R."/>
            <person name="La Ragione R."/>
            <person name="Hildebrand F."/>
            <person name="Pallen M.J."/>
        </authorList>
    </citation>
    <scope>NUCLEOTIDE SEQUENCE</scope>
    <source>
        <strain evidence="3">ChiHecec2B26-446</strain>
    </source>
</reference>
<comment type="caution">
    <text evidence="3">The sequence shown here is derived from an EMBL/GenBank/DDBJ whole genome shotgun (WGS) entry which is preliminary data.</text>
</comment>
<keyword evidence="1" id="KW-0677">Repeat</keyword>
<dbReference type="InterPro" id="IPR011990">
    <property type="entry name" value="TPR-like_helical_dom_sf"/>
</dbReference>
<keyword evidence="2" id="KW-0802">TPR repeat</keyword>